<name>A0A1I8FTC0_9PLAT</name>
<dbReference type="AlphaFoldDB" id="A0A1I8FTC0"/>
<organism evidence="1 2">
    <name type="scientific">Macrostomum lignano</name>
    <dbReference type="NCBI Taxonomy" id="282301"/>
    <lineage>
        <taxon>Eukaryota</taxon>
        <taxon>Metazoa</taxon>
        <taxon>Spiralia</taxon>
        <taxon>Lophotrochozoa</taxon>
        <taxon>Platyhelminthes</taxon>
        <taxon>Rhabditophora</taxon>
        <taxon>Macrostomorpha</taxon>
        <taxon>Macrostomida</taxon>
        <taxon>Macrostomidae</taxon>
        <taxon>Macrostomum</taxon>
    </lineage>
</organism>
<evidence type="ECO:0000313" key="1">
    <source>
        <dbReference type="Proteomes" id="UP000095280"/>
    </source>
</evidence>
<accession>A0A1I8FTC0</accession>
<proteinExistence type="predicted"/>
<reference evidence="2" key="1">
    <citation type="submission" date="2016-11" db="UniProtKB">
        <authorList>
            <consortium name="WormBaseParasite"/>
        </authorList>
    </citation>
    <scope>IDENTIFICATION</scope>
</reference>
<keyword evidence="1" id="KW-1185">Reference proteome</keyword>
<evidence type="ECO:0000313" key="2">
    <source>
        <dbReference type="WBParaSite" id="maker-unitig_9258-snap-gene-0.3-mRNA-1"/>
    </source>
</evidence>
<dbReference type="WBParaSite" id="maker-unitig_9258-snap-gene-0.3-mRNA-1">
    <property type="protein sequence ID" value="maker-unitig_9258-snap-gene-0.3-mRNA-1"/>
    <property type="gene ID" value="maker-unitig_9258-snap-gene-0.3"/>
</dbReference>
<dbReference type="Proteomes" id="UP000095280">
    <property type="component" value="Unplaced"/>
</dbReference>
<sequence length="234" mass="25604">ITPQLRLSIRQYRSTGSVTLYEFWESLGSWRKFLPSPVSRDLRRALVDCTDAPESTDTMLMPFQCALGLRIVNSGNEGPAAPGSSLVRGPQAEQVNPAWDNTLTRKYWISVGLRTSDTTQSPSAGGCAICTASRQKQPGSAARSRSPQAIMSALKASLYSVESASRSASSLCSLAYSAFSGWLTEHKRQESCAQPRRLIFERSRDLCRICACRRSAAAGEAWDCSLRPTAVEMK</sequence>
<protein>
    <submittedName>
        <fullName evidence="2">AMMECR1 domain-containing protein</fullName>
    </submittedName>
</protein>